<feature type="binding site" evidence="2">
    <location>
        <position position="118"/>
    </location>
    <ligand>
        <name>substrate</name>
    </ligand>
</feature>
<organism evidence="4 5">
    <name type="scientific">Aquamicrobium lusatiense</name>
    <dbReference type="NCBI Taxonomy" id="89772"/>
    <lineage>
        <taxon>Bacteria</taxon>
        <taxon>Pseudomonadati</taxon>
        <taxon>Pseudomonadota</taxon>
        <taxon>Alphaproteobacteria</taxon>
        <taxon>Hyphomicrobiales</taxon>
        <taxon>Phyllobacteriaceae</taxon>
        <taxon>Aquamicrobium</taxon>
    </lineage>
</organism>
<gene>
    <name evidence="4" type="ORF">HNR59_001280</name>
</gene>
<dbReference type="Gene3D" id="3.10.129.10">
    <property type="entry name" value="Hotdog Thioesterase"/>
    <property type="match status" value="1"/>
</dbReference>
<protein>
    <submittedName>
        <fullName evidence="4">Putative thioesterase</fullName>
    </submittedName>
</protein>
<evidence type="ECO:0000256" key="1">
    <source>
        <dbReference type="PIRSR" id="PIRSR014972-1"/>
    </source>
</evidence>
<comment type="caution">
    <text evidence="4">The sequence shown here is derived from an EMBL/GenBank/DDBJ whole genome shotgun (WGS) entry which is preliminary data.</text>
</comment>
<feature type="domain" description="Fluoroacetyl-CoA-specific thioesterase-like" evidence="3">
    <location>
        <begin position="17"/>
        <end position="123"/>
    </location>
</feature>
<evidence type="ECO:0000313" key="4">
    <source>
        <dbReference type="EMBL" id="MBB6011935.1"/>
    </source>
</evidence>
<dbReference type="CDD" id="cd03440">
    <property type="entry name" value="hot_dog"/>
    <property type="match status" value="1"/>
</dbReference>
<reference evidence="4 5" key="1">
    <citation type="submission" date="2020-08" db="EMBL/GenBank/DDBJ databases">
        <title>Genomic Encyclopedia of Type Strains, Phase IV (KMG-IV): sequencing the most valuable type-strain genomes for metagenomic binning, comparative biology and taxonomic classification.</title>
        <authorList>
            <person name="Goeker M."/>
        </authorList>
    </citation>
    <scope>NUCLEOTIDE SEQUENCE [LARGE SCALE GENOMIC DNA]</scope>
    <source>
        <strain evidence="4 5">DSM 11099</strain>
    </source>
</reference>
<dbReference type="InterPro" id="IPR025540">
    <property type="entry name" value="FlK"/>
</dbReference>
<evidence type="ECO:0000259" key="3">
    <source>
        <dbReference type="Pfam" id="PF22636"/>
    </source>
</evidence>
<dbReference type="PIRSF" id="PIRSF014972">
    <property type="entry name" value="FlK"/>
    <property type="match status" value="1"/>
</dbReference>
<dbReference type="AlphaFoldDB" id="A0A7W9S121"/>
<dbReference type="InterPro" id="IPR054485">
    <property type="entry name" value="FlK-like_dom"/>
</dbReference>
<feature type="active site" evidence="1">
    <location>
        <position position="48"/>
    </location>
</feature>
<dbReference type="EMBL" id="JACHEU010000001">
    <property type="protein sequence ID" value="MBB6011935.1"/>
    <property type="molecule type" value="Genomic_DNA"/>
</dbReference>
<dbReference type="PANTHER" id="PTHR36934">
    <property type="entry name" value="BLR0278 PROTEIN"/>
    <property type="match status" value="1"/>
</dbReference>
<feature type="binding site" evidence="2">
    <location>
        <position position="67"/>
    </location>
    <ligand>
        <name>substrate</name>
    </ligand>
</feature>
<dbReference type="RefSeq" id="WP_183827522.1">
    <property type="nucleotide sequence ID" value="NZ_JACHEU010000001.1"/>
</dbReference>
<feature type="active site" evidence="1">
    <location>
        <position position="40"/>
    </location>
</feature>
<accession>A0A7W9S121</accession>
<dbReference type="PANTHER" id="PTHR36934:SF1">
    <property type="entry name" value="THIOESTERASE DOMAIN-CONTAINING PROTEIN"/>
    <property type="match status" value="1"/>
</dbReference>
<dbReference type="SUPFAM" id="SSF54637">
    <property type="entry name" value="Thioesterase/thiol ester dehydrase-isomerase"/>
    <property type="match status" value="1"/>
</dbReference>
<feature type="active site" evidence="1">
    <location>
        <position position="74"/>
    </location>
</feature>
<feature type="binding site" evidence="2">
    <location>
        <position position="67"/>
    </location>
    <ligand>
        <name>CoA</name>
        <dbReference type="ChEBI" id="CHEBI:57287"/>
    </ligand>
</feature>
<name>A0A7W9S121_9HYPH</name>
<sequence length="137" mass="14466">MSEQLTLGQKASLENIVTAEMTADRFADGPAEKFPAVLATPFLIADLERACALLLTPLLEEGQLSVGAHIDVRHLAPTAVGGRYTATATFIENRSPLFWFEVVAEDSAGIIGKGRIARAIVSEAAILARADQSVSGS</sequence>
<evidence type="ECO:0000256" key="2">
    <source>
        <dbReference type="PIRSR" id="PIRSR014972-2"/>
    </source>
</evidence>
<dbReference type="InterPro" id="IPR029069">
    <property type="entry name" value="HotDog_dom_sf"/>
</dbReference>
<dbReference type="Proteomes" id="UP000533306">
    <property type="component" value="Unassembled WGS sequence"/>
</dbReference>
<dbReference type="Pfam" id="PF22636">
    <property type="entry name" value="FlK"/>
    <property type="match status" value="1"/>
</dbReference>
<keyword evidence="5" id="KW-1185">Reference proteome</keyword>
<proteinExistence type="predicted"/>
<evidence type="ECO:0000313" key="5">
    <source>
        <dbReference type="Proteomes" id="UP000533306"/>
    </source>
</evidence>